<evidence type="ECO:0000256" key="1">
    <source>
        <dbReference type="SAM" id="Phobius"/>
    </source>
</evidence>
<reference evidence="2" key="1">
    <citation type="submission" date="2014-09" db="EMBL/GenBank/DDBJ databases">
        <authorList>
            <person name="Magalhaes I.L.F."/>
            <person name="Oliveira U."/>
            <person name="Santos F.R."/>
            <person name="Vidigal T.H.D.A."/>
            <person name="Brescovit A.D."/>
            <person name="Santos A.J."/>
        </authorList>
    </citation>
    <scope>NUCLEOTIDE SEQUENCE</scope>
    <source>
        <tissue evidence="2">Shoot tissue taken approximately 20 cm above the soil surface</tissue>
    </source>
</reference>
<evidence type="ECO:0000313" key="2">
    <source>
        <dbReference type="EMBL" id="JAD51941.1"/>
    </source>
</evidence>
<protein>
    <submittedName>
        <fullName evidence="2">Uncharacterized protein</fullName>
    </submittedName>
</protein>
<sequence>MVLQCAMFTKVVLAFCDHRINKRLPANEAGKGQRLLIVIVLLVPCLVIAPIPTSHRNAPLAGLLGLLPLLLHLPPRLVVPSVVHELAGITVPAVPRLLVVLADVGLVVEPRREPDVGGRPERAVGAAGLLA</sequence>
<keyword evidence="1" id="KW-0472">Membrane</keyword>
<keyword evidence="1" id="KW-1133">Transmembrane helix</keyword>
<dbReference type="AlphaFoldDB" id="A0A0A9AL99"/>
<accession>A0A0A9AL99</accession>
<proteinExistence type="predicted"/>
<dbReference type="EMBL" id="GBRH01245954">
    <property type="protein sequence ID" value="JAD51941.1"/>
    <property type="molecule type" value="Transcribed_RNA"/>
</dbReference>
<name>A0A0A9AL99_ARUDO</name>
<feature type="transmembrane region" description="Helical" evidence="1">
    <location>
        <begin position="33"/>
        <end position="51"/>
    </location>
</feature>
<keyword evidence="1" id="KW-0812">Transmembrane</keyword>
<organism evidence="2">
    <name type="scientific">Arundo donax</name>
    <name type="common">Giant reed</name>
    <name type="synonym">Donax arundinaceus</name>
    <dbReference type="NCBI Taxonomy" id="35708"/>
    <lineage>
        <taxon>Eukaryota</taxon>
        <taxon>Viridiplantae</taxon>
        <taxon>Streptophyta</taxon>
        <taxon>Embryophyta</taxon>
        <taxon>Tracheophyta</taxon>
        <taxon>Spermatophyta</taxon>
        <taxon>Magnoliopsida</taxon>
        <taxon>Liliopsida</taxon>
        <taxon>Poales</taxon>
        <taxon>Poaceae</taxon>
        <taxon>PACMAD clade</taxon>
        <taxon>Arundinoideae</taxon>
        <taxon>Arundineae</taxon>
        <taxon>Arundo</taxon>
    </lineage>
</organism>
<reference evidence="2" key="2">
    <citation type="journal article" date="2015" name="Data Brief">
        <title>Shoot transcriptome of the giant reed, Arundo donax.</title>
        <authorList>
            <person name="Barrero R.A."/>
            <person name="Guerrero F.D."/>
            <person name="Moolhuijzen P."/>
            <person name="Goolsby J.A."/>
            <person name="Tidwell J."/>
            <person name="Bellgard S.E."/>
            <person name="Bellgard M.I."/>
        </authorList>
    </citation>
    <scope>NUCLEOTIDE SEQUENCE</scope>
    <source>
        <tissue evidence="2">Shoot tissue taken approximately 20 cm above the soil surface</tissue>
    </source>
</reference>